<evidence type="ECO:0000256" key="1">
    <source>
        <dbReference type="SAM" id="Coils"/>
    </source>
</evidence>
<dbReference type="PROSITE" id="PS00509">
    <property type="entry name" value="RAS_GTPASE_ACTIV_1"/>
    <property type="match status" value="1"/>
</dbReference>
<dbReference type="InterPro" id="IPR056337">
    <property type="entry name" value="LHD_YVC1"/>
</dbReference>
<dbReference type="InterPro" id="IPR041726">
    <property type="entry name" value="ACAD10_11_N"/>
</dbReference>
<evidence type="ECO:0000313" key="6">
    <source>
        <dbReference type="Proteomes" id="UP000760494"/>
    </source>
</evidence>
<gene>
    <name evidence="5" type="ORF">C2S_11832</name>
</gene>
<dbReference type="PROSITE" id="PS50018">
    <property type="entry name" value="RAS_GTPASE_ACTIV_2"/>
    <property type="match status" value="1"/>
</dbReference>
<keyword evidence="3" id="KW-0812">Transmembrane</keyword>
<dbReference type="Pfam" id="PF23190">
    <property type="entry name" value="LHD_TRPY1"/>
    <property type="match status" value="1"/>
</dbReference>
<dbReference type="Gene3D" id="3.90.1200.10">
    <property type="match status" value="1"/>
</dbReference>
<dbReference type="GO" id="GO:0004672">
    <property type="term" value="F:protein kinase activity"/>
    <property type="evidence" value="ECO:0007669"/>
    <property type="project" value="InterPro"/>
</dbReference>
<dbReference type="PROSITE" id="PS00108">
    <property type="entry name" value="PROTEIN_KINASE_ST"/>
    <property type="match status" value="1"/>
</dbReference>
<comment type="caution">
    <text evidence="5">The sequence shown here is derived from an EMBL/GenBank/DDBJ whole genome shotgun (WGS) entry which is preliminary data.</text>
</comment>
<dbReference type="InterPro" id="IPR002575">
    <property type="entry name" value="Aminoglycoside_PTrfase"/>
</dbReference>
<sequence>MLQTPSRASTASSSSFQPISRQNTMSSYDGSRSARQSKRYSMSALYMSISANEGDLQIEDELAKAQKALRDLKSKISSQSKKNFVLEKDVRYLDSRIALLIQNRMALEEQNEVASHLEDALEMQQGVFPNDDKTQKYGNLLFLLQSEPRHIAHLCRLVSMSEIDSLLQTVMFTIYGNQYESREEHLLLTMFQSVLTYQFDNTPDYSSLLRANTPVSRMMTTYTRRGPGQSFLKSVLADRINGLIELKDLDLEINPLKVYERMIEQIEEDTGQLPPHLPKGITGEQAAENPQVQAIIEPRLTMLTEIANGFLTTIIEGLEEAPYGIRWICKQIRSLTKRKYPDANDQVICTLIGGFFFLRFINPAIVTPKSYMLIDGTPAERPRRTLTYIAKMLQNLANKPSYAKEPYMAKLQPFIHQNKDRINKFMLDLCEVQDFYESLEMDNYVALSKKDLELEITLNEVYAMHSLLDKHHDELCKDDNSHLAIIMSELGSSPPQLPRKENRVINLPLFSRWESAIGDLTAALDITQEEVYFMEAKSIFVQVMRSIPATSGVARRPLRLERIADAAATNRSDAVMVRKGIRAMELLSQLQELRVIDKADQFSLLRDEVEQELQHLGSLKEGVITETQKLQEVYKTIRDHNVYLNGQLETYKSYLHNVRSQSEGTKRKQQKQQVLGPYKFTHQQLEKEGVIQKSNVPDNRRANIYFNFTSPLPGTFVISLHYKGRNRGLLELDLKLDDLLEMQKDNQDDLDLEYVQFNVPKVLALLNKRFARKKGCSAKPFFNSSFCNLRLVSRGLEPANRPPIILVSTHHVTVLGMAGRIRQPVDEAALEKYISEHVPTIKTPIDLKQFGFGQSNPTYQITASDGQRFVMRKKPPGKLLSKTAHKVEREYRIMHALEDTDVAVPKAYCLCEDDSVIGTPFYIMEFLDGRIFEDFTMPGVQPADREAMWRDAVITLARFHAVDYKKVGLEKFGKPSGFYSRQINTWVTICGSQEKAVDIETKEPVGKLPHFEETVRFFKNERLQPKDRATLVHGDYKIDNLVFHKTEPRVIGILDWEMSTVGHPLSDICNFLINFYSAKSPGATPYDVSGFLPGKTPGLPQPDKILEWYTEESGYDPRSEVPWGMSFSIWKLAGVCQGIAARYALRQASSEKAKHFAVTRGSLAKFAWALAKEAGADETGTKLFKSETLGSNGTGVSSPMTLHDYLTGLFMAGNTRRRITLPDPEERRPLLSRLSTGGPENRDALYSCMTDPHSHLPVYTNIHRIRRDIISVVEDYLSLAQLQDLRINVTVVRPLVDKFYGLNDISIIYCLLVNRAQFLEEQSHLNNRHNVNFTRATLCELIATRILRRFGEVHDDDHDGLLLLAHILVAGFEPFQNAPEEIRDEAERTTSWVDYKTLPSLEVAIVTESKHFLSSATCQKVVNAIYEGRIVYTPSTFWDIIPDHYKLKPISIYDPRESPLLNQYRLIVPRTRNVLESIQFATLLTLYVAVMVLRRKNRYGPTEAAFSIFAFGWGLDQFATILAHGWNVYTQNLWSFLDVAFVLIYWVYLVLRFLGWKLGDANLDEQAFDVLALAAPVLVPRLAFNLLSDNLVFLSLRSMMADFFFLTALSAWCFLGFLLSLLWLGEGAHPILTISKWMIYIWFGLDGTGIHRSTEFHWLLGPSVMVAFAFLGNTLFLTILVSMLSNTFSNISSNAIAEISFRRAVLTLEGVKADAVFAYQPPFNILAVFLFIPLKFVVSPRWFHKIHVTAVKILNLPLLLIIAVAERRLLWPSREIEDPTEIKSPPPTKSQFWKKWRLTVHRDLRAVFQVPPPDTVHDDIAVDDDLTHHLIRRQFTRNATNDIEPRNLHNTSRPDPGARRPSRRDSMFPGIPPQKLRGSFSENDMFEGTTDRLANMEKAIRRMETMLSRLVPSVEDAISDDELEQSGTLRGDNTTESSFRGLADRDS</sequence>
<evidence type="ECO:0000259" key="4">
    <source>
        <dbReference type="PROSITE" id="PS50018"/>
    </source>
</evidence>
<dbReference type="CDD" id="cd05132">
    <property type="entry name" value="RasGAP_GAPA"/>
    <property type="match status" value="1"/>
</dbReference>
<dbReference type="Pfam" id="PF23317">
    <property type="entry name" value="YVC1_C"/>
    <property type="match status" value="1"/>
</dbReference>
<dbReference type="Pfam" id="PF03836">
    <property type="entry name" value="RasGAP_C"/>
    <property type="match status" value="1"/>
</dbReference>
<dbReference type="Pfam" id="PF01636">
    <property type="entry name" value="APH"/>
    <property type="match status" value="1"/>
</dbReference>
<keyword evidence="3" id="KW-0472">Membrane</keyword>
<dbReference type="Pfam" id="PF00616">
    <property type="entry name" value="RasGAP"/>
    <property type="match status" value="1"/>
</dbReference>
<evidence type="ECO:0000256" key="3">
    <source>
        <dbReference type="SAM" id="Phobius"/>
    </source>
</evidence>
<feature type="coiled-coil region" evidence="1">
    <location>
        <begin position="55"/>
        <end position="82"/>
    </location>
</feature>
<dbReference type="SUPFAM" id="SSF143885">
    <property type="entry name" value="RGC domain-like"/>
    <property type="match status" value="1"/>
</dbReference>
<dbReference type="InterPro" id="IPR056336">
    <property type="entry name" value="YVC1_C"/>
</dbReference>
<reference evidence="5" key="1">
    <citation type="submission" date="2019-05" db="EMBL/GenBank/DDBJ databases">
        <authorList>
            <person name="Piombo E."/>
        </authorList>
    </citation>
    <scope>NUCLEOTIDE SEQUENCE</scope>
    <source>
        <strain evidence="5">C2S</strain>
    </source>
</reference>
<dbReference type="InterPro" id="IPR011009">
    <property type="entry name" value="Kinase-like_dom_sf"/>
</dbReference>
<dbReference type="PANTHER" id="PTHR14149">
    <property type="entry name" value="RAS GTPASE-ACTIVATING PROTEIN WITH IQ MOTIF"/>
    <property type="match status" value="1"/>
</dbReference>
<dbReference type="Gene3D" id="3.30.200.20">
    <property type="entry name" value="Phosphorylase Kinase, domain 1"/>
    <property type="match status" value="1"/>
</dbReference>
<name>A0A9Q9UHS8_FUSFU</name>
<evidence type="ECO:0000313" key="5">
    <source>
        <dbReference type="EMBL" id="VTT80561.1"/>
    </source>
</evidence>
<feature type="transmembrane region" description="Helical" evidence="3">
    <location>
        <begin position="1660"/>
        <end position="1684"/>
    </location>
</feature>
<feature type="compositionally biased region" description="Polar residues" evidence="2">
    <location>
        <begin position="1925"/>
        <end position="1938"/>
    </location>
</feature>
<feature type="region of interest" description="Disordered" evidence="2">
    <location>
        <begin position="1915"/>
        <end position="1947"/>
    </location>
</feature>
<dbReference type="GO" id="GO:0046580">
    <property type="term" value="P:negative regulation of Ras protein signal transduction"/>
    <property type="evidence" value="ECO:0007669"/>
    <property type="project" value="TreeGrafter"/>
</dbReference>
<feature type="compositionally biased region" description="Polar residues" evidence="2">
    <location>
        <begin position="21"/>
        <end position="34"/>
    </location>
</feature>
<keyword evidence="3" id="KW-1133">Transmembrane helix</keyword>
<dbReference type="Gene3D" id="1.10.506.10">
    <property type="entry name" value="GTPase Activation - p120gap, domain 1"/>
    <property type="match status" value="1"/>
</dbReference>
<dbReference type="EMBL" id="CABFJX010000403">
    <property type="protein sequence ID" value="VTT80561.1"/>
    <property type="molecule type" value="Genomic_DNA"/>
</dbReference>
<dbReference type="GO" id="GO:0005938">
    <property type="term" value="C:cell cortex"/>
    <property type="evidence" value="ECO:0007669"/>
    <property type="project" value="TreeGrafter"/>
</dbReference>
<dbReference type="GO" id="GO:0007165">
    <property type="term" value="P:signal transduction"/>
    <property type="evidence" value="ECO:0007669"/>
    <property type="project" value="UniProtKB-ARBA"/>
</dbReference>
<dbReference type="InterPro" id="IPR008936">
    <property type="entry name" value="Rho_GTPase_activation_prot"/>
</dbReference>
<feature type="transmembrane region" description="Helical" evidence="3">
    <location>
        <begin position="1716"/>
        <end position="1734"/>
    </location>
</feature>
<feature type="transmembrane region" description="Helical" evidence="3">
    <location>
        <begin position="1604"/>
        <end position="1625"/>
    </location>
</feature>
<dbReference type="CDD" id="cd05154">
    <property type="entry name" value="ACAD10_11_N-like"/>
    <property type="match status" value="1"/>
</dbReference>
<dbReference type="InterPro" id="IPR001936">
    <property type="entry name" value="RasGAP_dom"/>
</dbReference>
<dbReference type="GO" id="GO:0005096">
    <property type="term" value="F:GTPase activator activity"/>
    <property type="evidence" value="ECO:0007669"/>
    <property type="project" value="TreeGrafter"/>
</dbReference>
<feature type="region of interest" description="Disordered" evidence="2">
    <location>
        <begin position="1"/>
        <end position="34"/>
    </location>
</feature>
<organism evidence="5 6">
    <name type="scientific">Fusarium fujikuroi</name>
    <name type="common">Bakanae and foot rot disease fungus</name>
    <name type="synonym">Gibberella fujikuroi</name>
    <dbReference type="NCBI Taxonomy" id="5127"/>
    <lineage>
        <taxon>Eukaryota</taxon>
        <taxon>Fungi</taxon>
        <taxon>Dikarya</taxon>
        <taxon>Ascomycota</taxon>
        <taxon>Pezizomycotina</taxon>
        <taxon>Sordariomycetes</taxon>
        <taxon>Hypocreomycetidae</taxon>
        <taxon>Hypocreales</taxon>
        <taxon>Nectriaceae</taxon>
        <taxon>Fusarium</taxon>
        <taxon>Fusarium fujikuroi species complex</taxon>
    </lineage>
</organism>
<dbReference type="Proteomes" id="UP000760494">
    <property type="component" value="Unassembled WGS sequence"/>
</dbReference>
<keyword evidence="1" id="KW-0175">Coiled coil</keyword>
<feature type="domain" description="Ras-GAP" evidence="4">
    <location>
        <begin position="182"/>
        <end position="398"/>
    </location>
</feature>
<dbReference type="SUPFAM" id="SSF48350">
    <property type="entry name" value="GTPase activation domain, GAP"/>
    <property type="match status" value="1"/>
</dbReference>
<evidence type="ECO:0000256" key="2">
    <source>
        <dbReference type="SAM" id="MobiDB-lite"/>
    </source>
</evidence>
<feature type="transmembrane region" description="Helical" evidence="3">
    <location>
        <begin position="1533"/>
        <end position="1555"/>
    </location>
</feature>
<feature type="transmembrane region" description="Helical" evidence="3">
    <location>
        <begin position="1746"/>
        <end position="1765"/>
    </location>
</feature>
<dbReference type="InterPro" id="IPR000593">
    <property type="entry name" value="RasGAP_C"/>
</dbReference>
<dbReference type="SUPFAM" id="SSF56112">
    <property type="entry name" value="Protein kinase-like (PK-like)"/>
    <property type="match status" value="1"/>
</dbReference>
<feature type="compositionally biased region" description="Low complexity" evidence="2">
    <location>
        <begin position="1"/>
        <end position="20"/>
    </location>
</feature>
<dbReference type="InterPro" id="IPR023152">
    <property type="entry name" value="RasGAP_CS"/>
</dbReference>
<feature type="region of interest" description="Disordered" evidence="2">
    <location>
        <begin position="1837"/>
        <end position="1885"/>
    </location>
</feature>
<dbReference type="PANTHER" id="PTHR14149:SF17">
    <property type="entry name" value="GTPASE-ACTIVATING PROTEIN"/>
    <property type="match status" value="1"/>
</dbReference>
<protein>
    <recommendedName>
        <fullName evidence="4">Ras-GAP domain-containing protein</fullName>
    </recommendedName>
</protein>
<feature type="transmembrane region" description="Helical" evidence="3">
    <location>
        <begin position="1505"/>
        <end position="1527"/>
    </location>
</feature>
<dbReference type="SMART" id="SM00323">
    <property type="entry name" value="RasGAP"/>
    <property type="match status" value="1"/>
</dbReference>
<proteinExistence type="predicted"/>
<accession>A0A9Q9UHS8</accession>
<dbReference type="InterPro" id="IPR008271">
    <property type="entry name" value="Ser/Thr_kinase_AS"/>
</dbReference>